<feature type="non-terminal residue" evidence="1">
    <location>
        <position position="1"/>
    </location>
</feature>
<name>A0A0B7C454_9EUPU</name>
<evidence type="ECO:0008006" key="2">
    <source>
        <dbReference type="Google" id="ProtNLM"/>
    </source>
</evidence>
<protein>
    <recommendedName>
        <fullName evidence="2">Hexosyltransferase</fullName>
    </recommendedName>
</protein>
<reference evidence="1" key="1">
    <citation type="submission" date="2014-12" db="EMBL/GenBank/DDBJ databases">
        <title>Insight into the proteome of Arion vulgaris.</title>
        <authorList>
            <person name="Aradska J."/>
            <person name="Bulat T."/>
            <person name="Smidak R."/>
            <person name="Sarate P."/>
            <person name="Gangsoo J."/>
            <person name="Sialana F."/>
            <person name="Bilban M."/>
            <person name="Lubec G."/>
        </authorList>
    </citation>
    <scope>NUCLEOTIDE SEQUENCE</scope>
    <source>
        <tissue evidence="1">Skin</tissue>
    </source>
</reference>
<proteinExistence type="predicted"/>
<organism evidence="1">
    <name type="scientific">Arion vulgaris</name>
    <dbReference type="NCBI Taxonomy" id="1028688"/>
    <lineage>
        <taxon>Eukaryota</taxon>
        <taxon>Metazoa</taxon>
        <taxon>Spiralia</taxon>
        <taxon>Lophotrochozoa</taxon>
        <taxon>Mollusca</taxon>
        <taxon>Gastropoda</taxon>
        <taxon>Heterobranchia</taxon>
        <taxon>Euthyneura</taxon>
        <taxon>Panpulmonata</taxon>
        <taxon>Eupulmonata</taxon>
        <taxon>Stylommatophora</taxon>
        <taxon>Helicina</taxon>
        <taxon>Arionoidea</taxon>
        <taxon>Arionidae</taxon>
        <taxon>Arion</taxon>
    </lineage>
</organism>
<dbReference type="EMBL" id="HACG01052379">
    <property type="protein sequence ID" value="CEK99250.1"/>
    <property type="molecule type" value="Transcribed_RNA"/>
</dbReference>
<sequence>KDFRKWFDERPGADSSKMQSSIHPLFPGYVIENPDLCKGENVDVLVYLHSAVEHRDSRRKIRESWGSTRTFVDIRLKLLFIV</sequence>
<gene>
    <name evidence="1" type="primary">ORF220816</name>
</gene>
<evidence type="ECO:0000313" key="1">
    <source>
        <dbReference type="EMBL" id="CEK99250.1"/>
    </source>
</evidence>
<feature type="non-terminal residue" evidence="1">
    <location>
        <position position="82"/>
    </location>
</feature>
<dbReference type="AlphaFoldDB" id="A0A0B7C454"/>
<accession>A0A0B7C454</accession>